<dbReference type="eggNOG" id="ENOG502SKAZ">
    <property type="taxonomic scope" value="Eukaryota"/>
</dbReference>
<dbReference type="EMBL" id="KE504235">
    <property type="protein sequence ID" value="EPS94364.1"/>
    <property type="molecule type" value="Genomic_DNA"/>
</dbReference>
<dbReference type="OrthoDB" id="3214861at2759"/>
<protein>
    <recommendedName>
        <fullName evidence="2">DUF6534 domain-containing protein</fullName>
    </recommendedName>
</protein>
<feature type="transmembrane region" description="Helical" evidence="1">
    <location>
        <begin position="213"/>
        <end position="233"/>
    </location>
</feature>
<organism evidence="3 4">
    <name type="scientific">Fomitopsis schrenkii</name>
    <name type="common">Brown rot fungus</name>
    <dbReference type="NCBI Taxonomy" id="2126942"/>
    <lineage>
        <taxon>Eukaryota</taxon>
        <taxon>Fungi</taxon>
        <taxon>Dikarya</taxon>
        <taxon>Basidiomycota</taxon>
        <taxon>Agaricomycotina</taxon>
        <taxon>Agaricomycetes</taxon>
        <taxon>Polyporales</taxon>
        <taxon>Fomitopsis</taxon>
    </lineage>
</organism>
<feature type="transmembrane region" description="Helical" evidence="1">
    <location>
        <begin position="82"/>
        <end position="105"/>
    </location>
</feature>
<name>S8F638_FOMSC</name>
<feature type="transmembrane region" description="Helical" evidence="1">
    <location>
        <begin position="12"/>
        <end position="34"/>
    </location>
</feature>
<accession>S8F638</accession>
<evidence type="ECO:0000259" key="2">
    <source>
        <dbReference type="Pfam" id="PF20152"/>
    </source>
</evidence>
<dbReference type="Proteomes" id="UP000015241">
    <property type="component" value="Unassembled WGS sequence"/>
</dbReference>
<gene>
    <name evidence="3" type="ORF">FOMPIDRAFT_1055133</name>
</gene>
<keyword evidence="4" id="KW-1185">Reference proteome</keyword>
<feature type="domain" description="DUF6534" evidence="2">
    <location>
        <begin position="179"/>
        <end position="263"/>
    </location>
</feature>
<evidence type="ECO:0000313" key="4">
    <source>
        <dbReference type="Proteomes" id="UP000015241"/>
    </source>
</evidence>
<dbReference type="HOGENOM" id="CLU_046025_0_0_1"/>
<sequence length="348" mass="38534">MGAELNKTVGALLIGTLLTSVGFGITTMQTYMWYRNYPEDPKWIRVVVWTILVLDTLHIMLGMHAIYYYLILNFDNAPALKLCVWSFDSTIIVTAVITCIAHAFYARRIYILANKNWFIPITIVRTLSLQRYTDVLDRAFRECSHSFDCFLDVENIRVVAELPQKVGAQVAVGMGAGSLADWIVTASLVFLLRRRKSGIKETNHLLDRLIYWTVNNGLLTSILGLCVIVTLLAMPDNMIFFAFHLLLSKLYANSLLVTLNYRSVVRGRGVDDSTPGYPLSLLGPSQPSNGLSFNSRQSAKVAGVVPVVHVVTTTINDGSIQDDTAVDGSGEAHQSGPHFAKVYGLGDK</sequence>
<feature type="transmembrane region" description="Helical" evidence="1">
    <location>
        <begin position="170"/>
        <end position="192"/>
    </location>
</feature>
<dbReference type="Pfam" id="PF20152">
    <property type="entry name" value="DUF6534"/>
    <property type="match status" value="1"/>
</dbReference>
<evidence type="ECO:0000256" key="1">
    <source>
        <dbReference type="SAM" id="Phobius"/>
    </source>
</evidence>
<keyword evidence="1" id="KW-0472">Membrane</keyword>
<evidence type="ECO:0000313" key="3">
    <source>
        <dbReference type="EMBL" id="EPS94364.1"/>
    </source>
</evidence>
<dbReference type="InParanoid" id="S8F638"/>
<dbReference type="PANTHER" id="PTHR40465:SF1">
    <property type="entry name" value="DUF6534 DOMAIN-CONTAINING PROTEIN"/>
    <property type="match status" value="1"/>
</dbReference>
<keyword evidence="1" id="KW-0812">Transmembrane</keyword>
<dbReference type="InterPro" id="IPR045339">
    <property type="entry name" value="DUF6534"/>
</dbReference>
<dbReference type="PANTHER" id="PTHR40465">
    <property type="entry name" value="CHROMOSOME 1, WHOLE GENOME SHOTGUN SEQUENCE"/>
    <property type="match status" value="1"/>
</dbReference>
<feature type="transmembrane region" description="Helical" evidence="1">
    <location>
        <begin position="46"/>
        <end position="70"/>
    </location>
</feature>
<feature type="transmembrane region" description="Helical" evidence="1">
    <location>
        <begin position="239"/>
        <end position="259"/>
    </location>
</feature>
<proteinExistence type="predicted"/>
<keyword evidence="1" id="KW-1133">Transmembrane helix</keyword>
<dbReference type="AlphaFoldDB" id="S8F638"/>
<dbReference type="STRING" id="743788.S8F638"/>
<reference evidence="3 4" key="1">
    <citation type="journal article" date="2012" name="Science">
        <title>The Paleozoic origin of enzymatic lignin decomposition reconstructed from 31 fungal genomes.</title>
        <authorList>
            <person name="Floudas D."/>
            <person name="Binder M."/>
            <person name="Riley R."/>
            <person name="Barry K."/>
            <person name="Blanchette R.A."/>
            <person name="Henrissat B."/>
            <person name="Martinez A.T."/>
            <person name="Otillar R."/>
            <person name="Spatafora J.W."/>
            <person name="Yadav J.S."/>
            <person name="Aerts A."/>
            <person name="Benoit I."/>
            <person name="Boyd A."/>
            <person name="Carlson A."/>
            <person name="Copeland A."/>
            <person name="Coutinho P.M."/>
            <person name="de Vries R.P."/>
            <person name="Ferreira P."/>
            <person name="Findley K."/>
            <person name="Foster B."/>
            <person name="Gaskell J."/>
            <person name="Glotzer D."/>
            <person name="Gorecki P."/>
            <person name="Heitman J."/>
            <person name="Hesse C."/>
            <person name="Hori C."/>
            <person name="Igarashi K."/>
            <person name="Jurgens J.A."/>
            <person name="Kallen N."/>
            <person name="Kersten P."/>
            <person name="Kohler A."/>
            <person name="Kuees U."/>
            <person name="Kumar T.K.A."/>
            <person name="Kuo A."/>
            <person name="LaButti K."/>
            <person name="Larrondo L.F."/>
            <person name="Lindquist E."/>
            <person name="Ling A."/>
            <person name="Lombard V."/>
            <person name="Lucas S."/>
            <person name="Lundell T."/>
            <person name="Martin R."/>
            <person name="McLaughlin D.J."/>
            <person name="Morgenstern I."/>
            <person name="Morin E."/>
            <person name="Murat C."/>
            <person name="Nagy L.G."/>
            <person name="Nolan M."/>
            <person name="Ohm R.A."/>
            <person name="Patyshakuliyeva A."/>
            <person name="Rokas A."/>
            <person name="Ruiz-Duenas F.J."/>
            <person name="Sabat G."/>
            <person name="Salamov A."/>
            <person name="Samejima M."/>
            <person name="Schmutz J."/>
            <person name="Slot J.C."/>
            <person name="St John F."/>
            <person name="Stenlid J."/>
            <person name="Sun H."/>
            <person name="Sun S."/>
            <person name="Syed K."/>
            <person name="Tsang A."/>
            <person name="Wiebenga A."/>
            <person name="Young D."/>
            <person name="Pisabarro A."/>
            <person name="Eastwood D.C."/>
            <person name="Martin F."/>
            <person name="Cullen D."/>
            <person name="Grigoriev I.V."/>
            <person name="Hibbett D.S."/>
        </authorList>
    </citation>
    <scope>NUCLEOTIDE SEQUENCE</scope>
    <source>
        <strain evidence="4">FP-58527</strain>
    </source>
</reference>